<keyword evidence="3" id="KW-0813">Transport</keyword>
<protein>
    <recommendedName>
        <fullName evidence="14">Mitochondrial import receptor subunit TOM20 homolog</fullName>
    </recommendedName>
</protein>
<comment type="similarity">
    <text evidence="2 10">Belongs to the Tom20 family.</text>
</comment>
<evidence type="ECO:0000256" key="5">
    <source>
        <dbReference type="ARBA" id="ARBA00022787"/>
    </source>
</evidence>
<evidence type="ECO:0000256" key="7">
    <source>
        <dbReference type="ARBA" id="ARBA00022989"/>
    </source>
</evidence>
<accession>A0ABD3WGP2</accession>
<feature type="compositionally biased region" description="Basic residues" evidence="11">
    <location>
        <begin position="39"/>
        <end position="48"/>
    </location>
</feature>
<dbReference type="PANTHER" id="PTHR12430:SF0">
    <property type="entry name" value="TRANSLOCASE OF OUTER MITOCHONDRIAL MEMBRANE 20"/>
    <property type="match status" value="1"/>
</dbReference>
<keyword evidence="5 10" id="KW-1000">Mitochondrion outer membrane</keyword>
<dbReference type="Gene3D" id="1.20.960.10">
    <property type="entry name" value="Mitochondrial outer membrane translocase complex, subunit Tom20 domain"/>
    <property type="match status" value="1"/>
</dbReference>
<evidence type="ECO:0000256" key="3">
    <source>
        <dbReference type="ARBA" id="ARBA00022448"/>
    </source>
</evidence>
<dbReference type="AlphaFoldDB" id="A0ABD3WGP2"/>
<name>A0ABD3WGP2_SINWO</name>
<reference evidence="12 13" key="1">
    <citation type="submission" date="2024-11" db="EMBL/GenBank/DDBJ databases">
        <title>Chromosome-level genome assembly of the freshwater bivalve Anodonta woodiana.</title>
        <authorList>
            <person name="Chen X."/>
        </authorList>
    </citation>
    <scope>NUCLEOTIDE SEQUENCE [LARGE SCALE GENOMIC DNA]</scope>
    <source>
        <strain evidence="12">MN2024</strain>
        <tissue evidence="12">Gills</tissue>
    </source>
</reference>
<dbReference type="PRINTS" id="PR00351">
    <property type="entry name" value="OM20RECEPTOR"/>
</dbReference>
<dbReference type="InterPro" id="IPR023392">
    <property type="entry name" value="Tom20_dom_sf"/>
</dbReference>
<dbReference type="PIRSF" id="PIRSF037707">
    <property type="entry name" value="MAS20_rcpt"/>
    <property type="match status" value="1"/>
</dbReference>
<evidence type="ECO:0008006" key="14">
    <source>
        <dbReference type="Google" id="ProtNLM"/>
    </source>
</evidence>
<evidence type="ECO:0000256" key="10">
    <source>
        <dbReference type="PIRNR" id="PIRNR037707"/>
    </source>
</evidence>
<dbReference type="PRINTS" id="PR01989">
    <property type="entry name" value="EUOM20RECPTR"/>
</dbReference>
<dbReference type="Proteomes" id="UP001634394">
    <property type="component" value="Unassembled WGS sequence"/>
</dbReference>
<comment type="caution">
    <text evidence="12">The sequence shown here is derived from an EMBL/GenBank/DDBJ whole genome shotgun (WGS) entry which is preliminary data.</text>
</comment>
<keyword evidence="7" id="KW-1133">Transmembrane helix</keyword>
<keyword evidence="8 10" id="KW-0496">Mitochondrion</keyword>
<dbReference type="PANTHER" id="PTHR12430">
    <property type="entry name" value="MITOCHONDRIAL IMPORT RECEPTOR SUBUNIT TOM20"/>
    <property type="match status" value="1"/>
</dbReference>
<feature type="region of interest" description="Disordered" evidence="11">
    <location>
        <begin position="37"/>
        <end position="62"/>
    </location>
</feature>
<evidence type="ECO:0000256" key="4">
    <source>
        <dbReference type="ARBA" id="ARBA00022692"/>
    </source>
</evidence>
<keyword evidence="9 10" id="KW-0472">Membrane</keyword>
<proteinExistence type="inferred from homology"/>
<sequence length="152" mass="16692">MHRSLGIAAAGAGLCFLGYCIYFDHKRRSDPLFKQKLQEKRKKAKQNQKKSSSSGPLPDLSNPEARQKFFLQEIQIAEELLEKGDSTAGVEHLSNAVAACSQPQQLLMVLQQTLPPQVYHMLLDSLPAAGERLASAVPAMGGMSILEEEDVE</sequence>
<evidence type="ECO:0000256" key="6">
    <source>
        <dbReference type="ARBA" id="ARBA00022927"/>
    </source>
</evidence>
<dbReference type="InterPro" id="IPR022422">
    <property type="entry name" value="MAS20_rcpt_metazoan"/>
</dbReference>
<dbReference type="GO" id="GO:0005742">
    <property type="term" value="C:mitochondrial outer membrane translocase complex"/>
    <property type="evidence" value="ECO:0007669"/>
    <property type="project" value="UniProtKB-UniRule"/>
</dbReference>
<evidence type="ECO:0000313" key="13">
    <source>
        <dbReference type="Proteomes" id="UP001634394"/>
    </source>
</evidence>
<evidence type="ECO:0000256" key="2">
    <source>
        <dbReference type="ARBA" id="ARBA00005792"/>
    </source>
</evidence>
<dbReference type="EMBL" id="JBJQND010000006">
    <property type="protein sequence ID" value="KAL3873109.1"/>
    <property type="molecule type" value="Genomic_DNA"/>
</dbReference>
<dbReference type="InterPro" id="IPR002056">
    <property type="entry name" value="MAS20"/>
</dbReference>
<comment type="subcellular location">
    <subcellularLocation>
        <location evidence="1">Mitochondrion outer membrane</location>
        <topology evidence="1">Single-pass membrane protein</topology>
    </subcellularLocation>
</comment>
<dbReference type="Pfam" id="PF02064">
    <property type="entry name" value="MAS20"/>
    <property type="match status" value="1"/>
</dbReference>
<evidence type="ECO:0000256" key="9">
    <source>
        <dbReference type="ARBA" id="ARBA00023136"/>
    </source>
</evidence>
<evidence type="ECO:0000256" key="11">
    <source>
        <dbReference type="SAM" id="MobiDB-lite"/>
    </source>
</evidence>
<evidence type="ECO:0000313" key="12">
    <source>
        <dbReference type="EMBL" id="KAL3873109.1"/>
    </source>
</evidence>
<keyword evidence="13" id="KW-1185">Reference proteome</keyword>
<dbReference type="GO" id="GO:0015031">
    <property type="term" value="P:protein transport"/>
    <property type="evidence" value="ECO:0007669"/>
    <property type="project" value="UniProtKB-KW"/>
</dbReference>
<gene>
    <name evidence="12" type="ORF">ACJMK2_036266</name>
</gene>
<dbReference type="SUPFAM" id="SSF47157">
    <property type="entry name" value="Mitochondrial import receptor subunit Tom20"/>
    <property type="match status" value="1"/>
</dbReference>
<keyword evidence="4" id="KW-0812">Transmembrane</keyword>
<evidence type="ECO:0000256" key="8">
    <source>
        <dbReference type="ARBA" id="ARBA00023128"/>
    </source>
</evidence>
<evidence type="ECO:0000256" key="1">
    <source>
        <dbReference type="ARBA" id="ARBA00004572"/>
    </source>
</evidence>
<keyword evidence="6" id="KW-0653">Protein transport</keyword>
<organism evidence="12 13">
    <name type="scientific">Sinanodonta woodiana</name>
    <name type="common">Chinese pond mussel</name>
    <name type="synonym">Anodonta woodiana</name>
    <dbReference type="NCBI Taxonomy" id="1069815"/>
    <lineage>
        <taxon>Eukaryota</taxon>
        <taxon>Metazoa</taxon>
        <taxon>Spiralia</taxon>
        <taxon>Lophotrochozoa</taxon>
        <taxon>Mollusca</taxon>
        <taxon>Bivalvia</taxon>
        <taxon>Autobranchia</taxon>
        <taxon>Heteroconchia</taxon>
        <taxon>Palaeoheterodonta</taxon>
        <taxon>Unionida</taxon>
        <taxon>Unionoidea</taxon>
        <taxon>Unionidae</taxon>
        <taxon>Unioninae</taxon>
        <taxon>Sinanodonta</taxon>
    </lineage>
</organism>